<gene>
    <name evidence="1" type="ORF">J2Z20_002800</name>
</gene>
<name>A0ABS4H5S4_9BACL</name>
<accession>A0ABS4H5S4</accession>
<dbReference type="EMBL" id="JAGGKP010000008">
    <property type="protein sequence ID" value="MBP1937883.1"/>
    <property type="molecule type" value="Genomic_DNA"/>
</dbReference>
<protein>
    <recommendedName>
        <fullName evidence="3">YheC/YheD family protein</fullName>
    </recommendedName>
</protein>
<dbReference type="Pfam" id="PF14398">
    <property type="entry name" value="ATPgrasp_YheCD"/>
    <property type="match status" value="1"/>
</dbReference>
<dbReference type="InterPro" id="IPR013815">
    <property type="entry name" value="ATP_grasp_subdomain_1"/>
</dbReference>
<evidence type="ECO:0008006" key="3">
    <source>
        <dbReference type="Google" id="ProtNLM"/>
    </source>
</evidence>
<dbReference type="RefSeq" id="WP_209851334.1">
    <property type="nucleotide sequence ID" value="NZ_CBCRVE010000009.1"/>
</dbReference>
<dbReference type="InterPro" id="IPR026838">
    <property type="entry name" value="YheC/D"/>
</dbReference>
<dbReference type="Proteomes" id="UP001519273">
    <property type="component" value="Unassembled WGS sequence"/>
</dbReference>
<dbReference type="Gene3D" id="3.30.470.20">
    <property type="entry name" value="ATP-grasp fold, B domain"/>
    <property type="match status" value="1"/>
</dbReference>
<keyword evidence="2" id="KW-1185">Reference proteome</keyword>
<evidence type="ECO:0000313" key="2">
    <source>
        <dbReference type="Proteomes" id="UP001519273"/>
    </source>
</evidence>
<reference evidence="1 2" key="1">
    <citation type="submission" date="2021-03" db="EMBL/GenBank/DDBJ databases">
        <title>Genomic Encyclopedia of Type Strains, Phase IV (KMG-IV): sequencing the most valuable type-strain genomes for metagenomic binning, comparative biology and taxonomic classification.</title>
        <authorList>
            <person name="Goeker M."/>
        </authorList>
    </citation>
    <scope>NUCLEOTIDE SEQUENCE [LARGE SCALE GENOMIC DNA]</scope>
    <source>
        <strain evidence="1 2">DSM 23491</strain>
    </source>
</reference>
<proteinExistence type="predicted"/>
<dbReference type="Gene3D" id="3.30.1490.20">
    <property type="entry name" value="ATP-grasp fold, A domain"/>
    <property type="match status" value="1"/>
</dbReference>
<organism evidence="1 2">
    <name type="scientific">Paenibacillus sediminis</name>
    <dbReference type="NCBI Taxonomy" id="664909"/>
    <lineage>
        <taxon>Bacteria</taxon>
        <taxon>Bacillati</taxon>
        <taxon>Bacillota</taxon>
        <taxon>Bacilli</taxon>
        <taxon>Bacillales</taxon>
        <taxon>Paenibacillaceae</taxon>
        <taxon>Paenibacillus</taxon>
    </lineage>
</organism>
<dbReference type="SUPFAM" id="SSF56059">
    <property type="entry name" value="Glutathione synthetase ATP-binding domain-like"/>
    <property type="match status" value="1"/>
</dbReference>
<evidence type="ECO:0000313" key="1">
    <source>
        <dbReference type="EMBL" id="MBP1937883.1"/>
    </source>
</evidence>
<sequence>MQLNYVGILLNSGMHRGIPRKRTGQESLSNYEAAAAMYGFTPCFLKLDDIHVGTGYSKAYVHDQSRYTTRVIPTPSVIHNRALYINEESHQHIQKLAEQGIVIFNMYNRYGKDQIHHLLRLKPEFSRHLPETDTATSSHIQQMMDRYDDLIIKPCNGSVGSGIMRLHYSKSSWKLTYQDKMNKNSWAQVQLRKTELPLLLLRKISTHPYLVQQRISLLEYNKKPFDLRVTVQRGIDGAWSVTGMFAKVAPANTFVTNIAQGGSVFSIHHILQETLGSKYLADYLIHETEQLVLQIAQYLSEYLPNIADLGIDIGISQFAEVYFIECNGRDQRYGFRIAQMHETWKNTYSEPIAYARYLLGQHNPIQL</sequence>
<comment type="caution">
    <text evidence="1">The sequence shown here is derived from an EMBL/GenBank/DDBJ whole genome shotgun (WGS) entry which is preliminary data.</text>
</comment>